<name>A0A182S028_ANOFN</name>
<dbReference type="Pfam" id="PF03564">
    <property type="entry name" value="DUF1759"/>
    <property type="match status" value="1"/>
</dbReference>
<evidence type="ECO:0000256" key="3">
    <source>
        <dbReference type="ARBA" id="ARBA00022833"/>
    </source>
</evidence>
<dbReference type="STRING" id="62324.A0A182S028"/>
<keyword evidence="3" id="KW-0862">Zinc</keyword>
<evidence type="ECO:0000259" key="5">
    <source>
        <dbReference type="PROSITE" id="PS50016"/>
    </source>
</evidence>
<organism evidence="6">
    <name type="scientific">Anopheles funestus</name>
    <name type="common">African malaria mosquito</name>
    <dbReference type="NCBI Taxonomy" id="62324"/>
    <lineage>
        <taxon>Eukaryota</taxon>
        <taxon>Metazoa</taxon>
        <taxon>Ecdysozoa</taxon>
        <taxon>Arthropoda</taxon>
        <taxon>Hexapoda</taxon>
        <taxon>Insecta</taxon>
        <taxon>Pterygota</taxon>
        <taxon>Neoptera</taxon>
        <taxon>Endopterygota</taxon>
        <taxon>Diptera</taxon>
        <taxon>Nematocera</taxon>
        <taxon>Culicoidea</taxon>
        <taxon>Culicidae</taxon>
        <taxon>Anophelinae</taxon>
        <taxon>Anopheles</taxon>
    </lineage>
</organism>
<dbReference type="Gene3D" id="3.30.40.10">
    <property type="entry name" value="Zinc/RING finger domain, C3HC4 (zinc finger)"/>
    <property type="match status" value="1"/>
</dbReference>
<dbReference type="InterPro" id="IPR013083">
    <property type="entry name" value="Znf_RING/FYVE/PHD"/>
</dbReference>
<dbReference type="SUPFAM" id="SSF57903">
    <property type="entry name" value="FYVE/PHD zinc finger"/>
    <property type="match status" value="1"/>
</dbReference>
<evidence type="ECO:0000256" key="4">
    <source>
        <dbReference type="PROSITE-ProRule" id="PRU00146"/>
    </source>
</evidence>
<reference evidence="6" key="1">
    <citation type="submission" date="2020-05" db="UniProtKB">
        <authorList>
            <consortium name="EnsemblMetazoa"/>
        </authorList>
    </citation>
    <scope>IDENTIFICATION</scope>
    <source>
        <strain evidence="6">FUMOZ</strain>
    </source>
</reference>
<dbReference type="InterPro" id="IPR019787">
    <property type="entry name" value="Znf_PHD-finger"/>
</dbReference>
<dbReference type="VEuPathDB" id="VectorBase:AFUN011911"/>
<proteinExistence type="predicted"/>
<protein>
    <recommendedName>
        <fullName evidence="5">PHD-type domain-containing protein</fullName>
    </recommendedName>
</protein>
<dbReference type="Pfam" id="PF00628">
    <property type="entry name" value="PHD"/>
    <property type="match status" value="1"/>
</dbReference>
<dbReference type="InterPro" id="IPR001965">
    <property type="entry name" value="Znf_PHD"/>
</dbReference>
<dbReference type="GO" id="GO:0008270">
    <property type="term" value="F:zinc ion binding"/>
    <property type="evidence" value="ECO:0007669"/>
    <property type="project" value="UniProtKB-KW"/>
</dbReference>
<dbReference type="PROSITE" id="PS50016">
    <property type="entry name" value="ZF_PHD_2"/>
    <property type="match status" value="1"/>
</dbReference>
<evidence type="ECO:0000256" key="2">
    <source>
        <dbReference type="ARBA" id="ARBA00022771"/>
    </source>
</evidence>
<accession>A0A182S028</accession>
<keyword evidence="2 4" id="KW-0863">Zinc-finger</keyword>
<dbReference type="InterPro" id="IPR011011">
    <property type="entry name" value="Znf_FYVE_PHD"/>
</dbReference>
<dbReference type="EnsemblMetazoa" id="AFUN011911-RA">
    <property type="protein sequence ID" value="AFUN011911-PA"/>
    <property type="gene ID" value="AFUN011911"/>
</dbReference>
<feature type="domain" description="PHD-type" evidence="5">
    <location>
        <begin position="14"/>
        <end position="64"/>
    </location>
</feature>
<dbReference type="VEuPathDB" id="VectorBase:AFUN2_005001"/>
<dbReference type="AlphaFoldDB" id="A0A182S028"/>
<dbReference type="SMART" id="SM00249">
    <property type="entry name" value="PHD"/>
    <property type="match status" value="1"/>
</dbReference>
<evidence type="ECO:0000313" key="6">
    <source>
        <dbReference type="EnsemblMetazoa" id="AFUN011911-PA"/>
    </source>
</evidence>
<keyword evidence="1" id="KW-0479">Metal-binding</keyword>
<evidence type="ECO:0000256" key="1">
    <source>
        <dbReference type="ARBA" id="ARBA00022723"/>
    </source>
</evidence>
<dbReference type="InterPro" id="IPR005312">
    <property type="entry name" value="DUF1759"/>
</dbReference>
<sequence>MATKKLSYFVENENGACRLCTEPDGEEILVQCDECDRWIHLACAKLTVAPSAKEEWLCIKCKAINDQIQEKEKTVNLEATRQSKKIALANLPYFVGKPKDWPRFMKAFEESTKEAGFSQLENLNRLQRFWKGEAERSVRALLLDPMNVPAILTRLEEQVGRPDLVYQEMLKEVLKIKIDGQFKIPELSDALNNLVTNVKAN</sequence>